<dbReference type="InterPro" id="IPR043138">
    <property type="entry name" value="GGT_lsub"/>
</dbReference>
<organism evidence="1 2">
    <name type="scientific">Caproicibacter fermentans</name>
    <dbReference type="NCBI Taxonomy" id="2576756"/>
    <lineage>
        <taxon>Bacteria</taxon>
        <taxon>Bacillati</taxon>
        <taxon>Bacillota</taxon>
        <taxon>Clostridia</taxon>
        <taxon>Eubacteriales</taxon>
        <taxon>Acutalibacteraceae</taxon>
        <taxon>Caproicibacter</taxon>
    </lineage>
</organism>
<keyword evidence="1" id="KW-0378">Hydrolase</keyword>
<protein>
    <submittedName>
        <fullName evidence="1">Glutathione hydrolase-like YwrD proenzyme</fullName>
        <ecNumber evidence="1">2.3.2.2</ecNumber>
    </submittedName>
</protein>
<gene>
    <name evidence="1" type="primary">ywrD</name>
    <name evidence="1" type="ORF">CAFE_06660</name>
</gene>
<dbReference type="AlphaFoldDB" id="A0A6N8HWL7"/>
<dbReference type="InterPro" id="IPR052896">
    <property type="entry name" value="GGT-like_enzyme"/>
</dbReference>
<dbReference type="GO" id="GO:0103068">
    <property type="term" value="F:leukotriene C4 gamma-glutamyl transferase activity"/>
    <property type="evidence" value="ECO:0007669"/>
    <property type="project" value="UniProtKB-EC"/>
</dbReference>
<keyword evidence="1" id="KW-0012">Acyltransferase</keyword>
<accession>A0A6N8HWL7</accession>
<evidence type="ECO:0000313" key="1">
    <source>
        <dbReference type="EMBL" id="MVB09995.1"/>
    </source>
</evidence>
<dbReference type="PANTHER" id="PTHR43881">
    <property type="entry name" value="GAMMA-GLUTAMYLTRANSPEPTIDASE (AFU_ORTHOLOGUE AFUA_4G13580)"/>
    <property type="match status" value="1"/>
</dbReference>
<dbReference type="SUPFAM" id="SSF56235">
    <property type="entry name" value="N-terminal nucleophile aminohydrolases (Ntn hydrolases)"/>
    <property type="match status" value="1"/>
</dbReference>
<evidence type="ECO:0000313" key="2">
    <source>
        <dbReference type="Proteomes" id="UP000469440"/>
    </source>
</evidence>
<dbReference type="InterPro" id="IPR043137">
    <property type="entry name" value="GGT_ssub_C"/>
</dbReference>
<dbReference type="EC" id="2.3.2.2" evidence="1"/>
<dbReference type="InterPro" id="IPR029055">
    <property type="entry name" value="Ntn_hydrolases_N"/>
</dbReference>
<dbReference type="Gene3D" id="1.10.246.130">
    <property type="match status" value="1"/>
</dbReference>
<comment type="caution">
    <text evidence="1">The sequence shown here is derived from an EMBL/GenBank/DDBJ whole genome shotgun (WGS) entry which is preliminary data.</text>
</comment>
<name>A0A6N8HWL7_9FIRM</name>
<sequence>MDRNELYRYSSTRKVVFGTKGMVATSQPLAAQAGLDILKKGGNAVDAAVAAAAVLTVTEPMSNGIGGDAFALVWTKGRLHGLNSSGRSPALLNAEAVRERGCEEVPRFGWLPVTVPGVPAAWAKLSGTFGKLPLAQTLEPAACYAEEGFPVAPVTAFNWKRFERGSLEALKRTEYAPLHLAFFPEGRAPRAGERFRLPELAATLRELAETGCGSFYHGRLAEKIDRFSQETGGLLRKSDLEQHSSDWVDPISVRYRGYEVSEIPPNGHGIVALMALNLLKGFPMESRDSALCIHRMIESLKLAYEDGREFVSDPATMKVSPEALLSELYAEERRGLIGDRAILPKAGQPEKGGTVYLCTADGEGNMVSYIQSSYCAFGSGLVVPGTGISLQNRGMNFSMNPESGNFIGPEKRSYHTIIPAFLAKNGVPVGPFGVMGGFMQPQGHLQVVTNTVDFGLNAQQSLDAPRWRWLGGKKVEVERDFPDHLVRELSERGHEVSIAAEPTEFGRGQIIWRDQDGVLTGGSESRADGQVAAW</sequence>
<dbReference type="GO" id="GO:0016787">
    <property type="term" value="F:hydrolase activity"/>
    <property type="evidence" value="ECO:0007669"/>
    <property type="project" value="UniProtKB-KW"/>
</dbReference>
<dbReference type="Pfam" id="PF01019">
    <property type="entry name" value="G_glu_transpept"/>
    <property type="match status" value="1"/>
</dbReference>
<dbReference type="EMBL" id="VWXL01000014">
    <property type="protein sequence ID" value="MVB09995.1"/>
    <property type="molecule type" value="Genomic_DNA"/>
</dbReference>
<keyword evidence="1" id="KW-0808">Transferase</keyword>
<dbReference type="PANTHER" id="PTHR43881:SF1">
    <property type="entry name" value="GAMMA-GLUTAMYLTRANSPEPTIDASE (AFU_ORTHOLOGUE AFUA_4G13580)"/>
    <property type="match status" value="1"/>
</dbReference>
<proteinExistence type="predicted"/>
<reference evidence="1 2" key="1">
    <citation type="submission" date="2019-09" db="EMBL/GenBank/DDBJ databases">
        <title>Genome sequence of Clostridium sp. EA1.</title>
        <authorList>
            <person name="Poehlein A."/>
            <person name="Bengelsdorf F.R."/>
            <person name="Daniel R."/>
        </authorList>
    </citation>
    <scope>NUCLEOTIDE SEQUENCE [LARGE SCALE GENOMIC DNA]</scope>
    <source>
        <strain evidence="1 2">EA1</strain>
    </source>
</reference>
<dbReference type="Proteomes" id="UP000469440">
    <property type="component" value="Unassembled WGS sequence"/>
</dbReference>
<keyword evidence="2" id="KW-1185">Reference proteome</keyword>
<dbReference type="Gene3D" id="3.60.20.40">
    <property type="match status" value="1"/>
</dbReference>
<dbReference type="PRINTS" id="PR01210">
    <property type="entry name" value="GGTRANSPTASE"/>
</dbReference>